<accession>A0ABZ1CNA0</accession>
<dbReference type="GeneID" id="87952252"/>
<dbReference type="EMBL" id="CP141881">
    <property type="protein sequence ID" value="WRT63218.1"/>
    <property type="molecule type" value="Genomic_DNA"/>
</dbReference>
<dbReference type="PANTHER" id="PTHR38698">
    <property type="entry name" value="EXPRESSED PROTEIN"/>
    <property type="match status" value="1"/>
</dbReference>
<gene>
    <name evidence="2" type="ORF">IL334_000121</name>
</gene>
<dbReference type="RefSeq" id="XP_062787958.1">
    <property type="nucleotide sequence ID" value="XM_062931907.1"/>
</dbReference>
<name>A0ABZ1CNA0_9TREE</name>
<evidence type="ECO:0000313" key="3">
    <source>
        <dbReference type="Proteomes" id="UP001329825"/>
    </source>
</evidence>
<feature type="region of interest" description="Disordered" evidence="1">
    <location>
        <begin position="242"/>
        <end position="303"/>
    </location>
</feature>
<organism evidence="2 3">
    <name type="scientific">Kwoniella shivajii</name>
    <dbReference type="NCBI Taxonomy" id="564305"/>
    <lineage>
        <taxon>Eukaryota</taxon>
        <taxon>Fungi</taxon>
        <taxon>Dikarya</taxon>
        <taxon>Basidiomycota</taxon>
        <taxon>Agaricomycotina</taxon>
        <taxon>Tremellomycetes</taxon>
        <taxon>Tremellales</taxon>
        <taxon>Cryptococcaceae</taxon>
        <taxon>Kwoniella</taxon>
    </lineage>
</organism>
<proteinExistence type="predicted"/>
<feature type="region of interest" description="Disordered" evidence="1">
    <location>
        <begin position="391"/>
        <end position="422"/>
    </location>
</feature>
<feature type="compositionally biased region" description="Polar residues" evidence="1">
    <location>
        <begin position="403"/>
        <end position="415"/>
    </location>
</feature>
<feature type="compositionally biased region" description="Low complexity" evidence="1">
    <location>
        <begin position="33"/>
        <end position="55"/>
    </location>
</feature>
<dbReference type="InterPro" id="IPR031355">
    <property type="entry name" value="YBL010C/LAA2-like"/>
</dbReference>
<protein>
    <submittedName>
        <fullName evidence="2">Uncharacterized protein</fullName>
    </submittedName>
</protein>
<feature type="compositionally biased region" description="Polar residues" evidence="1">
    <location>
        <begin position="284"/>
        <end position="299"/>
    </location>
</feature>
<evidence type="ECO:0000256" key="1">
    <source>
        <dbReference type="SAM" id="MobiDB-lite"/>
    </source>
</evidence>
<dbReference type="Pfam" id="PF17104">
    <property type="entry name" value="YBL010C_LAA2"/>
    <property type="match status" value="1"/>
</dbReference>
<feature type="compositionally biased region" description="Acidic residues" evidence="1">
    <location>
        <begin position="97"/>
        <end position="116"/>
    </location>
</feature>
<feature type="region of interest" description="Disordered" evidence="1">
    <location>
        <begin position="1"/>
        <end position="120"/>
    </location>
</feature>
<reference evidence="2 3" key="1">
    <citation type="submission" date="2024-01" db="EMBL/GenBank/DDBJ databases">
        <title>Comparative genomics of Cryptococcus and Kwoniella reveals pathogenesis evolution and contrasting modes of karyotype evolution via chromosome fusion or intercentromeric recombination.</title>
        <authorList>
            <person name="Coelho M.A."/>
            <person name="David-Palma M."/>
            <person name="Shea T."/>
            <person name="Bowers K."/>
            <person name="McGinley-Smith S."/>
            <person name="Mohammad A.W."/>
            <person name="Gnirke A."/>
            <person name="Yurkov A.M."/>
            <person name="Nowrousian M."/>
            <person name="Sun S."/>
            <person name="Cuomo C.A."/>
            <person name="Heitman J."/>
        </authorList>
    </citation>
    <scope>NUCLEOTIDE SEQUENCE [LARGE SCALE GENOMIC DNA]</scope>
    <source>
        <strain evidence="2">CBS 11374</strain>
    </source>
</reference>
<feature type="compositionally biased region" description="Polar residues" evidence="1">
    <location>
        <begin position="244"/>
        <end position="275"/>
    </location>
</feature>
<dbReference type="Proteomes" id="UP001329825">
    <property type="component" value="Chromosome 1"/>
</dbReference>
<keyword evidence="3" id="KW-1185">Reference proteome</keyword>
<dbReference type="PANTHER" id="PTHR38698:SF1">
    <property type="entry name" value="FUNGAL PROTEIN"/>
    <property type="match status" value="1"/>
</dbReference>
<feature type="compositionally biased region" description="Acidic residues" evidence="1">
    <location>
        <begin position="64"/>
        <end position="83"/>
    </location>
</feature>
<sequence length="422" mass="44900">MDSDPWAAAPSTPKIPSATSNPSTPARAHLSGPSSPKPVSVAASPIITSSSSSIVPVPPSEPANIEEDDGEDADGFDDFDDFDTPAAAGIAGPSGVEDGDGDEGFGDFGDFEEGDFGEPQTILVDEPPEIQPEEKERWHALNLRPFPTKGELLDQLSSLLSSLSSESQDYLTDEQPRIGNGLSQVLVSESSRDAYAQLTTAPILKPLDWTRSRVRREHLISMGVPVNLDEVDSHRLSALPPLRITTNVHNNPPSTNTRRSESLDVNNGRYSSSQKGKSREVSPNPATAPNSAGGNTNTKGVGKYGLGNKPDLDMDKAEEYCGLEEDRLSLLPLATLRKLQDDIAKISAAASARLAWDLQLKDAQTQDSTTYNGMISELIANAAKVKSAQSGGGGVFRKASVKRPQSVSGTVTPRRTGSPGMW</sequence>
<evidence type="ECO:0000313" key="2">
    <source>
        <dbReference type="EMBL" id="WRT63218.1"/>
    </source>
</evidence>